<protein>
    <recommendedName>
        <fullName evidence="4">Aldehyde dehydrogenase</fullName>
    </recommendedName>
</protein>
<dbReference type="Gene3D" id="3.40.309.10">
    <property type="entry name" value="Aldehyde Dehydrogenase, Chain A, domain 2"/>
    <property type="match status" value="1"/>
</dbReference>
<dbReference type="EMBL" id="CP015641">
    <property type="protein sequence ID" value="ANF24614.1"/>
    <property type="molecule type" value="Genomic_DNA"/>
</dbReference>
<dbReference type="Proteomes" id="UP000077787">
    <property type="component" value="Chromosome"/>
</dbReference>
<dbReference type="AlphaFoldDB" id="A0A172WMD1"/>
<dbReference type="FunFam" id="3.40.605.10:FF:000004">
    <property type="entry name" value="Aldehyde dehydrogenase"/>
    <property type="match status" value="1"/>
</dbReference>
<reference evidence="9 10" key="1">
    <citation type="submission" date="2016-05" db="EMBL/GenBank/DDBJ databases">
        <title>Genome sequence of Pseudomonas stutzeri 273 and identification of the exopolysaccharide biosynthesis locus.</title>
        <authorList>
            <person name="Wu S."/>
            <person name="Sun C."/>
        </authorList>
    </citation>
    <scope>NUCLEOTIDE SEQUENCE [LARGE SCALE GENOMIC DNA]</scope>
    <source>
        <strain evidence="9 10">273</strain>
    </source>
</reference>
<evidence type="ECO:0000256" key="1">
    <source>
        <dbReference type="ARBA" id="ARBA00009986"/>
    </source>
</evidence>
<proteinExistence type="inferred from homology"/>
<feature type="domain" description="Aldehyde dehydrogenase" evidence="8">
    <location>
        <begin position="12"/>
        <end position="445"/>
    </location>
</feature>
<sequence>MLADAVYPHPSHFEAEHLQALFERQRSAFQVYPSPTAADRLQWLEALHDLLASHQQPVIDAISEDFGNRSADETRLAEIMPSLDGIRHAKRHLTRWMKPSRRRVGMAFQPASARVVYQPLGVVGIIVPWNYPLYLAIGPLIGALAAGNRVMLKMSESTPATGQLLKDLLAQIFPDDHVAVVLGEADVGIAFSKLPFDHLLFTGSTSVGRHVMRAAAENLTPVTLELGGKSPAIVSADVPLADAAERIAFGKTLNAGQTCVAPDYVLVPRPRIDEFVEAYRKVVRRFYPQLADNPDYTSIINRRQHARLQGYLDDAQAKGARLLPLFEQGQERRMPHCLLLDVTDEMQVMQDEIFGPLLPVVPYDEIGQALAYVNARPRPLALYYFGYDRAEQRHVLRHTHSGGVCLNDTLLHVAQDDLPFGGVGPSGMGHYHGHDGFLTFSKAKGVFIKQRFNAARMIYPPYGKALQKLVYKLFVR</sequence>
<name>A0A172WMD1_STUST</name>
<dbReference type="InterPro" id="IPR012394">
    <property type="entry name" value="Aldehyde_DH_NAD(P)"/>
</dbReference>
<dbReference type="InterPro" id="IPR016161">
    <property type="entry name" value="Ald_DH/histidinol_DH"/>
</dbReference>
<dbReference type="SUPFAM" id="SSF53720">
    <property type="entry name" value="ALDH-like"/>
    <property type="match status" value="1"/>
</dbReference>
<feature type="active site" evidence="5">
    <location>
        <position position="259"/>
    </location>
</feature>
<evidence type="ECO:0000256" key="2">
    <source>
        <dbReference type="ARBA" id="ARBA00023002"/>
    </source>
</evidence>
<keyword evidence="2 4" id="KW-0560">Oxidoreductase</keyword>
<organism evidence="9 10">
    <name type="scientific">Stutzerimonas stutzeri</name>
    <name type="common">Pseudomonas stutzeri</name>
    <dbReference type="NCBI Taxonomy" id="316"/>
    <lineage>
        <taxon>Bacteria</taxon>
        <taxon>Pseudomonadati</taxon>
        <taxon>Pseudomonadota</taxon>
        <taxon>Gammaproteobacteria</taxon>
        <taxon>Pseudomonadales</taxon>
        <taxon>Pseudomonadaceae</taxon>
        <taxon>Stutzerimonas</taxon>
    </lineage>
</organism>
<evidence type="ECO:0000313" key="10">
    <source>
        <dbReference type="Proteomes" id="UP000077787"/>
    </source>
</evidence>
<evidence type="ECO:0000256" key="5">
    <source>
        <dbReference type="PIRSR" id="PIRSR036492-1"/>
    </source>
</evidence>
<dbReference type="PIRSF" id="PIRSF036492">
    <property type="entry name" value="ALDH"/>
    <property type="match status" value="1"/>
</dbReference>
<evidence type="ECO:0000256" key="4">
    <source>
        <dbReference type="PIRNR" id="PIRNR036492"/>
    </source>
</evidence>
<dbReference type="RefSeq" id="WP_064480846.1">
    <property type="nucleotide sequence ID" value="NZ_CP015641.1"/>
</dbReference>
<dbReference type="OrthoDB" id="9812625at2"/>
<dbReference type="FunFam" id="3.40.309.10:FF:000003">
    <property type="entry name" value="Aldehyde dehydrogenase"/>
    <property type="match status" value="1"/>
</dbReference>
<evidence type="ECO:0000256" key="7">
    <source>
        <dbReference type="RuleBase" id="RU003345"/>
    </source>
</evidence>
<feature type="active site" evidence="5 6">
    <location>
        <position position="225"/>
    </location>
</feature>
<accession>A0A172WMD1</accession>
<evidence type="ECO:0000313" key="9">
    <source>
        <dbReference type="EMBL" id="ANF24614.1"/>
    </source>
</evidence>
<dbReference type="GO" id="GO:0006081">
    <property type="term" value="P:aldehyde metabolic process"/>
    <property type="evidence" value="ECO:0007669"/>
    <property type="project" value="InterPro"/>
</dbReference>
<keyword evidence="3" id="KW-0520">NAD</keyword>
<dbReference type="InterPro" id="IPR016162">
    <property type="entry name" value="Ald_DH_N"/>
</dbReference>
<dbReference type="PROSITE" id="PS00687">
    <property type="entry name" value="ALDEHYDE_DEHYDR_GLU"/>
    <property type="match status" value="1"/>
</dbReference>
<comment type="similarity">
    <text evidence="1 4 7">Belongs to the aldehyde dehydrogenase family.</text>
</comment>
<evidence type="ECO:0000256" key="6">
    <source>
        <dbReference type="PROSITE-ProRule" id="PRU10007"/>
    </source>
</evidence>
<dbReference type="eggNOG" id="COG1012">
    <property type="taxonomic scope" value="Bacteria"/>
</dbReference>
<dbReference type="PANTHER" id="PTHR43570">
    <property type="entry name" value="ALDEHYDE DEHYDROGENASE"/>
    <property type="match status" value="1"/>
</dbReference>
<dbReference type="Gene3D" id="3.40.605.10">
    <property type="entry name" value="Aldehyde Dehydrogenase, Chain A, domain 1"/>
    <property type="match status" value="1"/>
</dbReference>
<dbReference type="InterPro" id="IPR029510">
    <property type="entry name" value="Ald_DH_CS_GLU"/>
</dbReference>
<dbReference type="CDD" id="cd07133">
    <property type="entry name" value="ALDH_CALDH_CalB"/>
    <property type="match status" value="1"/>
</dbReference>
<dbReference type="InterPro" id="IPR016163">
    <property type="entry name" value="Ald_DH_C"/>
</dbReference>
<evidence type="ECO:0000256" key="3">
    <source>
        <dbReference type="ARBA" id="ARBA00023027"/>
    </source>
</evidence>
<dbReference type="GO" id="GO:0004029">
    <property type="term" value="F:aldehyde dehydrogenase (NAD+) activity"/>
    <property type="evidence" value="ECO:0007669"/>
    <property type="project" value="TreeGrafter"/>
</dbReference>
<dbReference type="PANTHER" id="PTHR43570:SF20">
    <property type="entry name" value="ALDEHYDE DEHYDROGENASE ALDX-RELATED"/>
    <property type="match status" value="1"/>
</dbReference>
<dbReference type="InterPro" id="IPR015590">
    <property type="entry name" value="Aldehyde_DH_dom"/>
</dbReference>
<gene>
    <name evidence="9" type="ORF">PS273GM_05325</name>
</gene>
<dbReference type="GO" id="GO:0005737">
    <property type="term" value="C:cytoplasm"/>
    <property type="evidence" value="ECO:0007669"/>
    <property type="project" value="TreeGrafter"/>
</dbReference>
<dbReference type="Pfam" id="PF00171">
    <property type="entry name" value="Aldedh"/>
    <property type="match status" value="1"/>
</dbReference>
<evidence type="ECO:0000259" key="8">
    <source>
        <dbReference type="Pfam" id="PF00171"/>
    </source>
</evidence>